<dbReference type="SUPFAM" id="SSF53098">
    <property type="entry name" value="Ribonuclease H-like"/>
    <property type="match status" value="1"/>
</dbReference>
<sequence length="409" mass="45952">EVWRGVLKLLKIHRFILRAKEEWLWIFDQCRREDGGLIKAFLNCTLYWIWFERNARRFKEVASIAQITVEKIRREVCRLLNARKIKMKDTAENKALMQDLNFTAVLHKEEIVQCSWKLPPQNIVKINAAGSLNKVRAGYGGILRDEKGEVLCSFSAVADMSIILQLELQAIYEGVKLCNILGFRKILIASDSRNAIQRLKGEQSSPWYTRETVTTIQELCSEMEEHSYIHVFGVPDYGPELYQIKDLTATNRSELGLNPSKKLVCFDGPHIEDTLMGLTLKRGLMVTPKNHPSSEFDTQFSGEENFLLITDSLSNTPNSDLGLQATAANETEMDEKIIEAIEGIHYQKENHLAHIIATDPFQPEDLSEYANPSNLVTNPSSPTNSNQQVGFGAGAAPGGNSAGLGNNEV</sequence>
<evidence type="ECO:0000259" key="2">
    <source>
        <dbReference type="Pfam" id="PF13456"/>
    </source>
</evidence>
<dbReference type="PANTHER" id="PTHR47723">
    <property type="entry name" value="OS05G0353850 PROTEIN"/>
    <property type="match status" value="1"/>
</dbReference>
<feature type="compositionally biased region" description="Gly residues" evidence="1">
    <location>
        <begin position="391"/>
        <end position="402"/>
    </location>
</feature>
<dbReference type="InterPro" id="IPR036397">
    <property type="entry name" value="RNaseH_sf"/>
</dbReference>
<dbReference type="Gene3D" id="3.30.420.10">
    <property type="entry name" value="Ribonuclease H-like superfamily/Ribonuclease H"/>
    <property type="match status" value="1"/>
</dbReference>
<evidence type="ECO:0000313" key="3">
    <source>
        <dbReference type="EMBL" id="PIA53014.1"/>
    </source>
</evidence>
<dbReference type="AlphaFoldDB" id="A0A2G5EB68"/>
<dbReference type="EMBL" id="KZ305027">
    <property type="protein sequence ID" value="PIA53014.1"/>
    <property type="molecule type" value="Genomic_DNA"/>
</dbReference>
<dbReference type="InterPro" id="IPR053151">
    <property type="entry name" value="RNase_H-like"/>
</dbReference>
<evidence type="ECO:0000256" key="1">
    <source>
        <dbReference type="SAM" id="MobiDB-lite"/>
    </source>
</evidence>
<feature type="compositionally biased region" description="Polar residues" evidence="1">
    <location>
        <begin position="370"/>
        <end position="389"/>
    </location>
</feature>
<feature type="non-terminal residue" evidence="3">
    <location>
        <position position="1"/>
    </location>
</feature>
<dbReference type="GO" id="GO:0003676">
    <property type="term" value="F:nucleic acid binding"/>
    <property type="evidence" value="ECO:0007669"/>
    <property type="project" value="InterPro"/>
</dbReference>
<feature type="non-terminal residue" evidence="3">
    <location>
        <position position="409"/>
    </location>
</feature>
<dbReference type="InterPro" id="IPR012337">
    <property type="entry name" value="RNaseH-like_sf"/>
</dbReference>
<organism evidence="3 4">
    <name type="scientific">Aquilegia coerulea</name>
    <name type="common">Rocky mountain columbine</name>
    <dbReference type="NCBI Taxonomy" id="218851"/>
    <lineage>
        <taxon>Eukaryota</taxon>
        <taxon>Viridiplantae</taxon>
        <taxon>Streptophyta</taxon>
        <taxon>Embryophyta</taxon>
        <taxon>Tracheophyta</taxon>
        <taxon>Spermatophyta</taxon>
        <taxon>Magnoliopsida</taxon>
        <taxon>Ranunculales</taxon>
        <taxon>Ranunculaceae</taxon>
        <taxon>Thalictroideae</taxon>
        <taxon>Aquilegia</taxon>
    </lineage>
</organism>
<feature type="region of interest" description="Disordered" evidence="1">
    <location>
        <begin position="363"/>
        <end position="409"/>
    </location>
</feature>
<dbReference type="Proteomes" id="UP000230069">
    <property type="component" value="Unassembled WGS sequence"/>
</dbReference>
<dbReference type="GO" id="GO:0004523">
    <property type="term" value="F:RNA-DNA hybrid ribonuclease activity"/>
    <property type="evidence" value="ECO:0007669"/>
    <property type="project" value="InterPro"/>
</dbReference>
<name>A0A2G5EB68_AQUCA</name>
<dbReference type="PANTHER" id="PTHR47723:SF19">
    <property type="entry name" value="POLYNUCLEOTIDYL TRANSFERASE, RIBONUCLEASE H-LIKE SUPERFAMILY PROTEIN"/>
    <property type="match status" value="1"/>
</dbReference>
<reference evidence="3 4" key="1">
    <citation type="submission" date="2017-09" db="EMBL/GenBank/DDBJ databases">
        <title>WGS assembly of Aquilegia coerulea Goldsmith.</title>
        <authorList>
            <person name="Hodges S."/>
            <person name="Kramer E."/>
            <person name="Nordborg M."/>
            <person name="Tomkins J."/>
            <person name="Borevitz J."/>
            <person name="Derieg N."/>
            <person name="Yan J."/>
            <person name="Mihaltcheva S."/>
            <person name="Hayes R.D."/>
            <person name="Rokhsar D."/>
        </authorList>
    </citation>
    <scope>NUCLEOTIDE SEQUENCE [LARGE SCALE GENOMIC DNA]</scope>
    <source>
        <strain evidence="4">cv. Goldsmith</strain>
    </source>
</reference>
<dbReference type="CDD" id="cd06222">
    <property type="entry name" value="RNase_H_like"/>
    <property type="match status" value="1"/>
</dbReference>
<dbReference type="Pfam" id="PF13456">
    <property type="entry name" value="RVT_3"/>
    <property type="match status" value="1"/>
</dbReference>
<dbReference type="InterPro" id="IPR002156">
    <property type="entry name" value="RNaseH_domain"/>
</dbReference>
<dbReference type="InParanoid" id="A0A2G5EB68"/>
<gene>
    <name evidence="3" type="ORF">AQUCO_01000701v1</name>
</gene>
<feature type="domain" description="RNase H type-1" evidence="2">
    <location>
        <begin position="130"/>
        <end position="231"/>
    </location>
</feature>
<dbReference type="InterPro" id="IPR044730">
    <property type="entry name" value="RNase_H-like_dom_plant"/>
</dbReference>
<dbReference type="OrthoDB" id="1937542at2759"/>
<proteinExistence type="predicted"/>
<dbReference type="STRING" id="218851.A0A2G5EB68"/>
<protein>
    <recommendedName>
        <fullName evidence="2">RNase H type-1 domain-containing protein</fullName>
    </recommendedName>
</protein>
<evidence type="ECO:0000313" key="4">
    <source>
        <dbReference type="Proteomes" id="UP000230069"/>
    </source>
</evidence>
<keyword evidence="4" id="KW-1185">Reference proteome</keyword>
<accession>A0A2G5EB68</accession>